<evidence type="ECO:0000256" key="7">
    <source>
        <dbReference type="ARBA" id="ARBA00047551"/>
    </source>
</evidence>
<reference evidence="8 9" key="1">
    <citation type="submission" date="2014-04" db="EMBL/GenBank/DDBJ databases">
        <authorList>
            <consortium name="DOE Joint Genome Institute"/>
            <person name="Kuo A."/>
            <person name="Tarkka M."/>
            <person name="Buscot F."/>
            <person name="Kohler A."/>
            <person name="Nagy L.G."/>
            <person name="Floudas D."/>
            <person name="Copeland A."/>
            <person name="Barry K.W."/>
            <person name="Cichocki N."/>
            <person name="Veneault-Fourrey C."/>
            <person name="LaButti K."/>
            <person name="Lindquist E.A."/>
            <person name="Lipzen A."/>
            <person name="Lundell T."/>
            <person name="Morin E."/>
            <person name="Murat C."/>
            <person name="Sun H."/>
            <person name="Tunlid A."/>
            <person name="Henrissat B."/>
            <person name="Grigoriev I.V."/>
            <person name="Hibbett D.S."/>
            <person name="Martin F."/>
            <person name="Nordberg H.P."/>
            <person name="Cantor M.N."/>
            <person name="Hua S.X."/>
        </authorList>
    </citation>
    <scope>NUCLEOTIDE SEQUENCE [LARGE SCALE GENOMIC DNA]</scope>
    <source>
        <strain evidence="8 9">F 1598</strain>
    </source>
</reference>
<dbReference type="SUPFAM" id="SSF50978">
    <property type="entry name" value="WD40 repeat-like"/>
    <property type="match status" value="1"/>
</dbReference>
<dbReference type="AlphaFoldDB" id="A0A0C3G3P5"/>
<keyword evidence="9" id="KW-1185">Reference proteome</keyword>
<gene>
    <name evidence="8" type="ORF">PILCRDRAFT_817204</name>
</gene>
<keyword evidence="3" id="KW-0677">Repeat</keyword>
<comment type="pathway">
    <text evidence="1">Protein modification; peptidyl-diphthamide biosynthesis.</text>
</comment>
<dbReference type="EMBL" id="KN832985">
    <property type="protein sequence ID" value="KIM85206.1"/>
    <property type="molecule type" value="Genomic_DNA"/>
</dbReference>
<dbReference type="InterPro" id="IPR052415">
    <property type="entry name" value="Diphthine_MTase"/>
</dbReference>
<dbReference type="STRING" id="765440.A0A0C3G3P5"/>
<dbReference type="EC" id="3.1.1.97" evidence="6"/>
<evidence type="ECO:0000256" key="3">
    <source>
        <dbReference type="ARBA" id="ARBA00022737"/>
    </source>
</evidence>
<organism evidence="8 9">
    <name type="scientific">Piloderma croceum (strain F 1598)</name>
    <dbReference type="NCBI Taxonomy" id="765440"/>
    <lineage>
        <taxon>Eukaryota</taxon>
        <taxon>Fungi</taxon>
        <taxon>Dikarya</taxon>
        <taxon>Basidiomycota</taxon>
        <taxon>Agaricomycotina</taxon>
        <taxon>Agaricomycetes</taxon>
        <taxon>Agaricomycetidae</taxon>
        <taxon>Atheliales</taxon>
        <taxon>Atheliaceae</taxon>
        <taxon>Piloderma</taxon>
    </lineage>
</organism>
<dbReference type="Gene3D" id="2.130.10.10">
    <property type="entry name" value="YVTN repeat-like/Quinoprotein amine dehydrogenase"/>
    <property type="match status" value="1"/>
</dbReference>
<evidence type="ECO:0000313" key="9">
    <source>
        <dbReference type="Proteomes" id="UP000054166"/>
    </source>
</evidence>
<reference evidence="9" key="2">
    <citation type="submission" date="2015-01" db="EMBL/GenBank/DDBJ databases">
        <title>Evolutionary Origins and Diversification of the Mycorrhizal Mutualists.</title>
        <authorList>
            <consortium name="DOE Joint Genome Institute"/>
            <consortium name="Mycorrhizal Genomics Consortium"/>
            <person name="Kohler A."/>
            <person name="Kuo A."/>
            <person name="Nagy L.G."/>
            <person name="Floudas D."/>
            <person name="Copeland A."/>
            <person name="Barry K.W."/>
            <person name="Cichocki N."/>
            <person name="Veneault-Fourrey C."/>
            <person name="LaButti K."/>
            <person name="Lindquist E.A."/>
            <person name="Lipzen A."/>
            <person name="Lundell T."/>
            <person name="Morin E."/>
            <person name="Murat C."/>
            <person name="Riley R."/>
            <person name="Ohm R."/>
            <person name="Sun H."/>
            <person name="Tunlid A."/>
            <person name="Henrissat B."/>
            <person name="Grigoriev I.V."/>
            <person name="Hibbett D.S."/>
            <person name="Martin F."/>
        </authorList>
    </citation>
    <scope>NUCLEOTIDE SEQUENCE [LARGE SCALE GENOMIC DNA]</scope>
    <source>
        <strain evidence="9">F 1598</strain>
    </source>
</reference>
<proteinExistence type="inferred from homology"/>
<dbReference type="SMART" id="SM00320">
    <property type="entry name" value="WD40"/>
    <property type="match status" value="3"/>
</dbReference>
<keyword evidence="2" id="KW-0853">WD repeat</keyword>
<dbReference type="HOGENOM" id="CLU_036100_3_0_1"/>
<dbReference type="InterPro" id="IPR036322">
    <property type="entry name" value="WD40_repeat_dom_sf"/>
</dbReference>
<sequence>MKWCHRKISTAPLLGIADSEGNVSLYKWIDEEKQLDFSQSVSCAPPEILCLSLDWSNRRSPTNYLGSLIVSLSDGNLCLLQPKGQAGLLITDTWVAHDHEPWVAAWNYWDTNIIYSGGDDLKMKAWDVRQGFYKPMFVNKHFDAGITTIQSHPNVEHLVAVGSYDNSVRLFDVRKPFAPLIQADVGGGAWRVKWHPLPARKNDLLVACMHDGFKILRFNVDGLLGYREKSSDLSSDWDIIKRYDAHDSLAYGVDWSFAADHGTSNMETLIASGSFYDHALHLWRG</sequence>
<dbReference type="PANTHER" id="PTHR46042">
    <property type="entry name" value="DIPHTHINE METHYLTRANSFERASE"/>
    <property type="match status" value="1"/>
</dbReference>
<dbReference type="FunCoup" id="A0A0C3G3P5">
    <property type="interactions" value="939"/>
</dbReference>
<evidence type="ECO:0000256" key="4">
    <source>
        <dbReference type="ARBA" id="ARBA00022801"/>
    </source>
</evidence>
<keyword evidence="4" id="KW-0378">Hydrolase</keyword>
<dbReference type="Proteomes" id="UP000054166">
    <property type="component" value="Unassembled WGS sequence"/>
</dbReference>
<evidence type="ECO:0000256" key="6">
    <source>
        <dbReference type="ARBA" id="ARBA00039131"/>
    </source>
</evidence>
<dbReference type="GO" id="GO:0005737">
    <property type="term" value="C:cytoplasm"/>
    <property type="evidence" value="ECO:0007669"/>
    <property type="project" value="TreeGrafter"/>
</dbReference>
<comment type="similarity">
    <text evidence="5">Belongs to the DPH7 family.</text>
</comment>
<dbReference type="GO" id="GO:0017183">
    <property type="term" value="P:protein histidyl modification to diphthamide"/>
    <property type="evidence" value="ECO:0007669"/>
    <property type="project" value="TreeGrafter"/>
</dbReference>
<accession>A0A0C3G3P5</accession>
<dbReference type="GO" id="GO:0061685">
    <property type="term" value="F:diphthine methylesterase activity"/>
    <property type="evidence" value="ECO:0007669"/>
    <property type="project" value="UniProtKB-EC"/>
</dbReference>
<evidence type="ECO:0000256" key="5">
    <source>
        <dbReference type="ARBA" id="ARBA00038092"/>
    </source>
</evidence>
<comment type="catalytic activity">
    <reaction evidence="7">
        <text>diphthine methyl ester-[translation elongation factor 2] + H2O = diphthine-[translation elongation factor 2] + methanol + H(+)</text>
        <dbReference type="Rhea" id="RHEA:42656"/>
        <dbReference type="Rhea" id="RHEA-COMP:10172"/>
        <dbReference type="Rhea" id="RHEA-COMP:10173"/>
        <dbReference type="ChEBI" id="CHEBI:15377"/>
        <dbReference type="ChEBI" id="CHEBI:15378"/>
        <dbReference type="ChEBI" id="CHEBI:17790"/>
        <dbReference type="ChEBI" id="CHEBI:79005"/>
        <dbReference type="ChEBI" id="CHEBI:82696"/>
        <dbReference type="EC" id="3.1.1.97"/>
    </reaction>
</comment>
<dbReference type="InParanoid" id="A0A0C3G3P5"/>
<dbReference type="InterPro" id="IPR015943">
    <property type="entry name" value="WD40/YVTN_repeat-like_dom_sf"/>
</dbReference>
<protein>
    <recommendedName>
        <fullName evidence="6">methylated diphthine methylhydrolase</fullName>
        <ecNumber evidence="6">3.1.1.97</ecNumber>
    </recommendedName>
</protein>
<dbReference type="InterPro" id="IPR001680">
    <property type="entry name" value="WD40_rpt"/>
</dbReference>
<evidence type="ECO:0000256" key="1">
    <source>
        <dbReference type="ARBA" id="ARBA00005156"/>
    </source>
</evidence>
<dbReference type="OrthoDB" id="1930760at2759"/>
<evidence type="ECO:0000256" key="2">
    <source>
        <dbReference type="ARBA" id="ARBA00022574"/>
    </source>
</evidence>
<dbReference type="PANTHER" id="PTHR46042:SF1">
    <property type="entry name" value="DIPHTHINE METHYLTRANSFERASE"/>
    <property type="match status" value="1"/>
</dbReference>
<name>A0A0C3G3P5_PILCF</name>
<evidence type="ECO:0000313" key="8">
    <source>
        <dbReference type="EMBL" id="KIM85206.1"/>
    </source>
</evidence>
<dbReference type="Pfam" id="PF00400">
    <property type="entry name" value="WD40"/>
    <property type="match status" value="1"/>
</dbReference>